<accession>A0A7L1WFJ8</accession>
<dbReference type="Gene3D" id="2.60.210.10">
    <property type="entry name" value="Apoptosis, Tumor Necrosis Factor Receptor Associated Protein 2, Chain A"/>
    <property type="match status" value="1"/>
</dbReference>
<dbReference type="InterPro" id="IPR011333">
    <property type="entry name" value="SKP1/BTB/POZ_sf"/>
</dbReference>
<evidence type="ECO:0000259" key="6">
    <source>
        <dbReference type="PROSITE" id="PS50097"/>
    </source>
</evidence>
<dbReference type="InterPro" id="IPR056423">
    <property type="entry name" value="BACK_BPM_SPOP"/>
</dbReference>
<dbReference type="Gene3D" id="3.30.710.10">
    <property type="entry name" value="Potassium Channel Kv1.1, Chain A"/>
    <property type="match status" value="1"/>
</dbReference>
<dbReference type="PROSITE" id="PS50097">
    <property type="entry name" value="BTB"/>
    <property type="match status" value="1"/>
</dbReference>
<dbReference type="OrthoDB" id="6359816at2759"/>
<comment type="similarity">
    <text evidence="3">Belongs to the Tdpoz family.</text>
</comment>
<dbReference type="FunFam" id="2.60.210.10:FF:000003">
    <property type="entry name" value="Speckle-type POZ protein-like a"/>
    <property type="match status" value="1"/>
</dbReference>
<dbReference type="SUPFAM" id="SSF49599">
    <property type="entry name" value="TRAF domain-like"/>
    <property type="match status" value="1"/>
</dbReference>
<dbReference type="GO" id="GO:0016567">
    <property type="term" value="P:protein ubiquitination"/>
    <property type="evidence" value="ECO:0007669"/>
    <property type="project" value="UniProtKB-UniPathway"/>
</dbReference>
<dbReference type="GO" id="GO:0030163">
    <property type="term" value="P:protein catabolic process"/>
    <property type="evidence" value="ECO:0007669"/>
    <property type="project" value="UniProtKB-ARBA"/>
</dbReference>
<keyword evidence="5" id="KW-0539">Nucleus</keyword>
<keyword evidence="9" id="KW-1185">Reference proteome</keyword>
<dbReference type="AlphaFoldDB" id="A0A7L1WFJ8"/>
<dbReference type="InterPro" id="IPR000210">
    <property type="entry name" value="BTB/POZ_dom"/>
</dbReference>
<dbReference type="Proteomes" id="UP000536092">
    <property type="component" value="Unassembled WGS sequence"/>
</dbReference>
<dbReference type="Pfam" id="PF00651">
    <property type="entry name" value="BTB"/>
    <property type="match status" value="1"/>
</dbReference>
<dbReference type="Gene3D" id="6.10.250.3030">
    <property type="match status" value="1"/>
</dbReference>
<feature type="domain" description="MATH" evidence="7">
    <location>
        <begin position="1"/>
        <end position="94"/>
    </location>
</feature>
<evidence type="ECO:0000313" key="9">
    <source>
        <dbReference type="Proteomes" id="UP000536092"/>
    </source>
</evidence>
<dbReference type="PROSITE" id="PS50144">
    <property type="entry name" value="MATH"/>
    <property type="match status" value="1"/>
</dbReference>
<dbReference type="Pfam" id="PF22486">
    <property type="entry name" value="MATH_2"/>
    <property type="match status" value="1"/>
</dbReference>
<evidence type="ECO:0000256" key="1">
    <source>
        <dbReference type="ARBA" id="ARBA00004324"/>
    </source>
</evidence>
<organism evidence="8 9">
    <name type="scientific">Certhia brachydactyla</name>
    <name type="common">short-toed tree-creeper</name>
    <dbReference type="NCBI Taxonomy" id="73330"/>
    <lineage>
        <taxon>Eukaryota</taxon>
        <taxon>Metazoa</taxon>
        <taxon>Chordata</taxon>
        <taxon>Craniata</taxon>
        <taxon>Vertebrata</taxon>
        <taxon>Euteleostomi</taxon>
        <taxon>Archelosauria</taxon>
        <taxon>Archosauria</taxon>
        <taxon>Dinosauria</taxon>
        <taxon>Saurischia</taxon>
        <taxon>Theropoda</taxon>
        <taxon>Coelurosauria</taxon>
        <taxon>Aves</taxon>
        <taxon>Neognathae</taxon>
        <taxon>Neoaves</taxon>
        <taxon>Telluraves</taxon>
        <taxon>Australaves</taxon>
        <taxon>Passeriformes</taxon>
        <taxon>Certhiidae</taxon>
        <taxon>Certhiinae</taxon>
        <taxon>Certhia</taxon>
    </lineage>
</organism>
<feature type="domain" description="BTB" evidence="6">
    <location>
        <begin position="168"/>
        <end position="210"/>
    </location>
</feature>
<evidence type="ECO:0000256" key="3">
    <source>
        <dbReference type="ARBA" id="ARBA00010846"/>
    </source>
</evidence>
<dbReference type="FunFam" id="3.30.710.10:FF:000159">
    <property type="entry name" value="Speckle-type POZ protein B"/>
    <property type="match status" value="1"/>
</dbReference>
<dbReference type="EMBL" id="VXBV01004866">
    <property type="protein sequence ID" value="NXO96566.1"/>
    <property type="molecule type" value="Genomic_DNA"/>
</dbReference>
<evidence type="ECO:0000256" key="4">
    <source>
        <dbReference type="ARBA" id="ARBA00022786"/>
    </source>
</evidence>
<dbReference type="InterPro" id="IPR008974">
    <property type="entry name" value="TRAF-like"/>
</dbReference>
<keyword evidence="4" id="KW-0833">Ubl conjugation pathway</keyword>
<dbReference type="Gene3D" id="6.20.250.50">
    <property type="match status" value="1"/>
</dbReference>
<dbReference type="SUPFAM" id="SSF54695">
    <property type="entry name" value="POZ domain"/>
    <property type="match status" value="1"/>
</dbReference>
<dbReference type="Pfam" id="PF24570">
    <property type="entry name" value="BACK_BPM_SPOP"/>
    <property type="match status" value="1"/>
</dbReference>
<reference evidence="8 9" key="1">
    <citation type="submission" date="2019-09" db="EMBL/GenBank/DDBJ databases">
        <title>Bird 10,000 Genomes (B10K) Project - Family phase.</title>
        <authorList>
            <person name="Zhang G."/>
        </authorList>
    </citation>
    <scope>NUCLEOTIDE SEQUENCE [LARGE SCALE GENOMIC DNA]</scope>
    <source>
        <strain evidence="8">B10K-DU-002-20</strain>
        <tissue evidence="8">Muscle</tissue>
    </source>
</reference>
<dbReference type="CDD" id="cd18518">
    <property type="entry name" value="BACK_SPOP"/>
    <property type="match status" value="1"/>
</dbReference>
<evidence type="ECO:0000313" key="8">
    <source>
        <dbReference type="EMBL" id="NXO96566.1"/>
    </source>
</evidence>
<dbReference type="PANTHER" id="PTHR24413">
    <property type="entry name" value="SPECKLE-TYPE POZ PROTEIN"/>
    <property type="match status" value="1"/>
</dbReference>
<gene>
    <name evidence="8" type="primary">Spop</name>
    <name evidence="8" type="ORF">CERBRA_R11887</name>
</gene>
<feature type="non-terminal residue" evidence="8">
    <location>
        <position position="1"/>
    </location>
</feature>
<proteinExistence type="inferred from homology"/>
<evidence type="ECO:0000256" key="5">
    <source>
        <dbReference type="ARBA" id="ARBA00023242"/>
    </source>
</evidence>
<dbReference type="InterPro" id="IPR034089">
    <property type="entry name" value="SPOP_C"/>
</dbReference>
<feature type="non-terminal residue" evidence="8">
    <location>
        <position position="322"/>
    </location>
</feature>
<protein>
    <submittedName>
        <fullName evidence="8">SPOP protein</fullName>
    </submittedName>
</protein>
<name>A0A7L1WFJ8_9PASS</name>
<dbReference type="UniPathway" id="UPA00143"/>
<dbReference type="GO" id="GO:0016607">
    <property type="term" value="C:nuclear speck"/>
    <property type="evidence" value="ECO:0007669"/>
    <property type="project" value="UniProtKB-SubCell"/>
</dbReference>
<comment type="caution">
    <text evidence="8">The sequence shown here is derived from an EMBL/GenBank/DDBJ whole genome shotgun (WGS) entry which is preliminary data.</text>
</comment>
<evidence type="ECO:0000256" key="2">
    <source>
        <dbReference type="ARBA" id="ARBA00004906"/>
    </source>
</evidence>
<dbReference type="InterPro" id="IPR002083">
    <property type="entry name" value="MATH/TRAF_dom"/>
</dbReference>
<evidence type="ECO:0000259" key="7">
    <source>
        <dbReference type="PROSITE" id="PS50144"/>
    </source>
</evidence>
<dbReference type="SMART" id="SM00225">
    <property type="entry name" value="BTB"/>
    <property type="match status" value="1"/>
</dbReference>
<comment type="subcellular location">
    <subcellularLocation>
        <location evidence="1">Nucleus speckle</location>
    </subcellularLocation>
</comment>
<sequence length="322" mass="36169">CLRVNPKGLDEESKDYLSLYLLLVSCPKSEVRAKFKFSILNAKGEETKAMESQRAYRFVQGKDWGFKKFIRRDFLLDEANGLLPDDKLTLFCEVSVVQDSVNISGQNTMNMVKVPECRSLQGQPGFFWECQNSRGRFLQEPRGGAGSSSQPFPEHSCAMLCSLPPSPARSPVFSAMFEHEMEESKKNRVEINDVEPEVFKEMMCFIYTGKAPNLDKMADDLLAAADKYALERLKVMCEDALCSNLSVENAAEILILADLHSADQLKTQAVDFINYHASDVMETSGWKSMVVSHPHLVAEAYRSLASAQCPFLGPPRKRLKQS</sequence>
<comment type="pathway">
    <text evidence="2">Protein modification; protein ubiquitination.</text>
</comment>